<dbReference type="Proteomes" id="UP000617634">
    <property type="component" value="Unassembled WGS sequence"/>
</dbReference>
<protein>
    <submittedName>
        <fullName evidence="2">Uncharacterized protein</fullName>
    </submittedName>
</protein>
<gene>
    <name evidence="2" type="ORF">I5E68_09275</name>
</gene>
<comment type="caution">
    <text evidence="2">The sequence shown here is derived from an EMBL/GenBank/DDBJ whole genome shotgun (WGS) entry which is preliminary data.</text>
</comment>
<evidence type="ECO:0000256" key="1">
    <source>
        <dbReference type="SAM" id="MobiDB-lite"/>
    </source>
</evidence>
<accession>A0A931HBV1</accession>
<proteinExistence type="predicted"/>
<feature type="region of interest" description="Disordered" evidence="1">
    <location>
        <begin position="319"/>
        <end position="342"/>
    </location>
</feature>
<reference evidence="2" key="1">
    <citation type="submission" date="2020-11" db="EMBL/GenBank/DDBJ databases">
        <title>Novosphingobium aureum sp. nov., a marine bacterium isolated from sediment of a salt flat.</title>
        <authorList>
            <person name="Yoo Y."/>
            <person name="Kim J.-J."/>
        </authorList>
    </citation>
    <scope>NUCLEOTIDE SEQUENCE</scope>
    <source>
        <strain evidence="2">YJ-S2-02</strain>
    </source>
</reference>
<keyword evidence="3" id="KW-1185">Reference proteome</keyword>
<sequence>MATPLPALCDPIVAPVDAEWYHGLTGYAFEPEVAGFARLEIQDLGKAQLDISSTYSDEATQTEATVYLFHAGLADASVWHDRILATMASGKLGTLGTAAANTTIFTPPSGQPDAGIRTVAPLSGESARSTGVAIYPFADWLLAVRMTSHSLQAADLDTRLSAFVTAFSAPHAPIGAAKAYAIKACDNALPQKTAKIYKPTMMDALLGATIGAAPKDETYDSGALPAKDADWCRDPASTADYGVYRSKGTRKHYIVAVSDAGMTASVGEETLSGLVNESSAPSYQMIVRTVDHAYAYPRFTRLPSVKQVMTQIIKGQPISSATRGAAETTINLPSPTSGKDSD</sequence>
<evidence type="ECO:0000313" key="2">
    <source>
        <dbReference type="EMBL" id="MBH0113135.1"/>
    </source>
</evidence>
<organism evidence="2 3">
    <name type="scientific">Novosphingobium aureum</name>
    <dbReference type="NCBI Taxonomy" id="2792964"/>
    <lineage>
        <taxon>Bacteria</taxon>
        <taxon>Pseudomonadati</taxon>
        <taxon>Pseudomonadota</taxon>
        <taxon>Alphaproteobacteria</taxon>
        <taxon>Sphingomonadales</taxon>
        <taxon>Sphingomonadaceae</taxon>
        <taxon>Novosphingobium</taxon>
    </lineage>
</organism>
<dbReference type="AlphaFoldDB" id="A0A931HBV1"/>
<dbReference type="RefSeq" id="WP_197163145.1">
    <property type="nucleotide sequence ID" value="NZ_JADZGI010000001.1"/>
</dbReference>
<name>A0A931HBV1_9SPHN</name>
<evidence type="ECO:0000313" key="3">
    <source>
        <dbReference type="Proteomes" id="UP000617634"/>
    </source>
</evidence>
<dbReference type="EMBL" id="JADZGI010000001">
    <property type="protein sequence ID" value="MBH0113135.1"/>
    <property type="molecule type" value="Genomic_DNA"/>
</dbReference>